<evidence type="ECO:0000313" key="9">
    <source>
        <dbReference type="EMBL" id="SCZ25159.1"/>
    </source>
</evidence>
<comment type="similarity">
    <text evidence="7">Belongs to the TRAP transporter small permease family.</text>
</comment>
<sequence length="209" mass="22256">MVARKLPQSAAGREGRHDDIVSGGIFPEAEARVGRLVGGLCAALAIVGGLVLVVLTVMTVVSIAGRALVPFGLGPVPGDFELVEAGVAFAVFSFLPWCQFRRGHVTVDLVAERFGPRGMAGCAFASNLVMTAVACLLAWRLGLGMQDKRLYSETTFILQFPIWWPYAASLAGVWMFAGVSAYTVWRSLNETLTTGEQAGLHPRGTESGE</sequence>
<evidence type="ECO:0000256" key="3">
    <source>
        <dbReference type="ARBA" id="ARBA00022475"/>
    </source>
</evidence>
<dbReference type="RefSeq" id="WP_092809632.1">
    <property type="nucleotide sequence ID" value="NZ_FMVW01000001.1"/>
</dbReference>
<accession>A0A1G5MKV1</accession>
<organism evidence="9 10">
    <name type="scientific">Afifella marina DSM 2698</name>
    <dbReference type="NCBI Taxonomy" id="1120955"/>
    <lineage>
        <taxon>Bacteria</taxon>
        <taxon>Pseudomonadati</taxon>
        <taxon>Pseudomonadota</taxon>
        <taxon>Alphaproteobacteria</taxon>
        <taxon>Hyphomicrobiales</taxon>
        <taxon>Afifellaceae</taxon>
        <taxon>Afifella</taxon>
    </lineage>
</organism>
<evidence type="ECO:0000259" key="8">
    <source>
        <dbReference type="Pfam" id="PF04290"/>
    </source>
</evidence>
<protein>
    <recommendedName>
        <fullName evidence="7">TRAP transporter small permease protein</fullName>
    </recommendedName>
</protein>
<evidence type="ECO:0000256" key="1">
    <source>
        <dbReference type="ARBA" id="ARBA00004651"/>
    </source>
</evidence>
<keyword evidence="7" id="KW-0997">Cell inner membrane</keyword>
<evidence type="ECO:0000256" key="5">
    <source>
        <dbReference type="ARBA" id="ARBA00022989"/>
    </source>
</evidence>
<dbReference type="InterPro" id="IPR055348">
    <property type="entry name" value="DctQ"/>
</dbReference>
<comment type="function">
    <text evidence="7">Part of the tripartite ATP-independent periplasmic (TRAP) transport system.</text>
</comment>
<feature type="transmembrane region" description="Helical" evidence="7">
    <location>
        <begin position="162"/>
        <end position="185"/>
    </location>
</feature>
<keyword evidence="10" id="KW-1185">Reference proteome</keyword>
<evidence type="ECO:0000256" key="2">
    <source>
        <dbReference type="ARBA" id="ARBA00022448"/>
    </source>
</evidence>
<keyword evidence="3" id="KW-1003">Cell membrane</keyword>
<keyword evidence="4 7" id="KW-0812">Transmembrane</keyword>
<dbReference type="GO" id="GO:0022857">
    <property type="term" value="F:transmembrane transporter activity"/>
    <property type="evidence" value="ECO:0007669"/>
    <property type="project" value="UniProtKB-UniRule"/>
</dbReference>
<keyword evidence="2 7" id="KW-0813">Transport</keyword>
<gene>
    <name evidence="9" type="ORF">SAMN03080610_00758</name>
</gene>
<dbReference type="Pfam" id="PF04290">
    <property type="entry name" value="DctQ"/>
    <property type="match status" value="1"/>
</dbReference>
<keyword evidence="6 7" id="KW-0472">Membrane</keyword>
<evidence type="ECO:0000256" key="7">
    <source>
        <dbReference type="RuleBase" id="RU369079"/>
    </source>
</evidence>
<keyword evidence="5 7" id="KW-1133">Transmembrane helix</keyword>
<dbReference type="OrthoDB" id="6183232at2"/>
<feature type="transmembrane region" description="Helical" evidence="7">
    <location>
        <begin position="36"/>
        <end position="62"/>
    </location>
</feature>
<feature type="domain" description="Tripartite ATP-independent periplasmic transporters DctQ component" evidence="8">
    <location>
        <begin position="55"/>
        <end position="188"/>
    </location>
</feature>
<name>A0A1G5MKV1_AFIMA</name>
<dbReference type="EMBL" id="FMVW01000001">
    <property type="protein sequence ID" value="SCZ25159.1"/>
    <property type="molecule type" value="Genomic_DNA"/>
</dbReference>
<reference evidence="9 10" key="1">
    <citation type="submission" date="2016-10" db="EMBL/GenBank/DDBJ databases">
        <authorList>
            <person name="de Groot N.N."/>
        </authorList>
    </citation>
    <scope>NUCLEOTIDE SEQUENCE [LARGE SCALE GENOMIC DNA]</scope>
    <source>
        <strain evidence="9 10">DSM 2698</strain>
    </source>
</reference>
<feature type="transmembrane region" description="Helical" evidence="7">
    <location>
        <begin position="121"/>
        <end position="142"/>
    </location>
</feature>
<evidence type="ECO:0000256" key="6">
    <source>
        <dbReference type="ARBA" id="ARBA00023136"/>
    </source>
</evidence>
<dbReference type="GO" id="GO:0005886">
    <property type="term" value="C:plasma membrane"/>
    <property type="evidence" value="ECO:0007669"/>
    <property type="project" value="UniProtKB-SubCell"/>
</dbReference>
<dbReference type="STRING" id="1120955.SAMN03080610_00758"/>
<dbReference type="Proteomes" id="UP000199347">
    <property type="component" value="Unassembled WGS sequence"/>
</dbReference>
<evidence type="ECO:0000256" key="4">
    <source>
        <dbReference type="ARBA" id="ARBA00022692"/>
    </source>
</evidence>
<proteinExistence type="inferred from homology"/>
<comment type="subcellular location">
    <subcellularLocation>
        <location evidence="7">Cell inner membrane</location>
        <topology evidence="7">Multi-pass membrane protein</topology>
    </subcellularLocation>
    <subcellularLocation>
        <location evidence="1">Cell membrane</location>
        <topology evidence="1">Multi-pass membrane protein</topology>
    </subcellularLocation>
</comment>
<feature type="transmembrane region" description="Helical" evidence="7">
    <location>
        <begin position="82"/>
        <end position="100"/>
    </location>
</feature>
<evidence type="ECO:0000313" key="10">
    <source>
        <dbReference type="Proteomes" id="UP000199347"/>
    </source>
</evidence>
<dbReference type="AlphaFoldDB" id="A0A1G5MKV1"/>
<comment type="subunit">
    <text evidence="7">The complex comprises the extracytoplasmic solute receptor protein and the two transmembrane proteins.</text>
</comment>